<dbReference type="InterPro" id="IPR003805">
    <property type="entry name" value="CobS"/>
</dbReference>
<comment type="function">
    <text evidence="14 19">Joins adenosylcobinamide-GDP and alpha-ribazole to generate adenosylcobalamin (Ado-cobalamin). Also synthesizes adenosylcobalamin 5'-phosphate from adenosylcobinamide-GDP and alpha-ribazole 5'-phosphate.</text>
</comment>
<sequence>MRSLLADVAAALGLLTRLPTAWLPQHQDAAGFAGAVWAYPLVGFGIGAFGGAILAAGLWLGLPPLLAALWSLAGTLLLTGGFHEDGLADTADGFGGGRDTARKLEIMRDSRIGSYGVLALVLALGLRATALAALPATWGASLGLVAACGAAAALGRGVILGLLRLLPPARRDGMASGLGQPRGVPLLAGMALSVLPALLFLPPAMALPAVLLAALVLLALSRLARRQIGGHTGDVLGAGAVAGECVALTVMAAS</sequence>
<proteinExistence type="inferred from homology"/>
<evidence type="ECO:0000256" key="4">
    <source>
        <dbReference type="ARBA" id="ARBA00010561"/>
    </source>
</evidence>
<comment type="subcellular location">
    <subcellularLocation>
        <location evidence="2 19">Cell membrane</location>
        <topology evidence="2 19">Multi-pass membrane protein</topology>
    </subcellularLocation>
</comment>
<evidence type="ECO:0000256" key="6">
    <source>
        <dbReference type="ARBA" id="ARBA00015850"/>
    </source>
</evidence>
<dbReference type="Pfam" id="PF02654">
    <property type="entry name" value="CobS"/>
    <property type="match status" value="1"/>
</dbReference>
<evidence type="ECO:0000256" key="3">
    <source>
        <dbReference type="ARBA" id="ARBA00004663"/>
    </source>
</evidence>
<comment type="caution">
    <text evidence="20">The sequence shown here is derived from an EMBL/GenBank/DDBJ whole genome shotgun (WGS) entry which is preliminary data.</text>
</comment>
<keyword evidence="10 19" id="KW-0812">Transmembrane</keyword>
<comment type="catalytic activity">
    <reaction evidence="18 19">
        <text>alpha-ribazole 5'-phosphate + adenosylcob(III)inamide-GDP = adenosylcob(III)alamin 5'-phosphate + GMP + H(+)</text>
        <dbReference type="Rhea" id="RHEA:23560"/>
        <dbReference type="ChEBI" id="CHEBI:15378"/>
        <dbReference type="ChEBI" id="CHEBI:57918"/>
        <dbReference type="ChEBI" id="CHEBI:58115"/>
        <dbReference type="ChEBI" id="CHEBI:60487"/>
        <dbReference type="ChEBI" id="CHEBI:60493"/>
        <dbReference type="EC" id="2.7.8.26"/>
    </reaction>
</comment>
<evidence type="ECO:0000256" key="11">
    <source>
        <dbReference type="ARBA" id="ARBA00022842"/>
    </source>
</evidence>
<evidence type="ECO:0000256" key="19">
    <source>
        <dbReference type="HAMAP-Rule" id="MF_00719"/>
    </source>
</evidence>
<accession>A0ABR7RJ81</accession>
<comment type="cofactor">
    <cofactor evidence="1 19">
        <name>Mg(2+)</name>
        <dbReference type="ChEBI" id="CHEBI:18420"/>
    </cofactor>
</comment>
<keyword evidence="12 19" id="KW-1133">Transmembrane helix</keyword>
<feature type="transmembrane region" description="Helical" evidence="19">
    <location>
        <begin position="112"/>
        <end position="134"/>
    </location>
</feature>
<keyword evidence="21" id="KW-1185">Reference proteome</keyword>
<feature type="transmembrane region" description="Helical" evidence="19">
    <location>
        <begin position="140"/>
        <end position="163"/>
    </location>
</feature>
<evidence type="ECO:0000256" key="2">
    <source>
        <dbReference type="ARBA" id="ARBA00004651"/>
    </source>
</evidence>
<evidence type="ECO:0000256" key="9">
    <source>
        <dbReference type="ARBA" id="ARBA00022679"/>
    </source>
</evidence>
<keyword evidence="13 19" id="KW-0472">Membrane</keyword>
<dbReference type="HAMAP" id="MF_00719">
    <property type="entry name" value="CobS"/>
    <property type="match status" value="1"/>
</dbReference>
<keyword evidence="11 19" id="KW-0460">Magnesium</keyword>
<evidence type="ECO:0000256" key="12">
    <source>
        <dbReference type="ARBA" id="ARBA00022989"/>
    </source>
</evidence>
<evidence type="ECO:0000256" key="7">
    <source>
        <dbReference type="ARBA" id="ARBA00022475"/>
    </source>
</evidence>
<organism evidence="20 21">
    <name type="scientific">Teichococcus aerophilus</name>
    <dbReference type="NCBI Taxonomy" id="1224513"/>
    <lineage>
        <taxon>Bacteria</taxon>
        <taxon>Pseudomonadati</taxon>
        <taxon>Pseudomonadota</taxon>
        <taxon>Alphaproteobacteria</taxon>
        <taxon>Acetobacterales</taxon>
        <taxon>Roseomonadaceae</taxon>
        <taxon>Roseomonas</taxon>
    </lineage>
</organism>
<feature type="transmembrane region" description="Helical" evidence="19">
    <location>
        <begin position="36"/>
        <end position="62"/>
    </location>
</feature>
<gene>
    <name evidence="19 20" type="primary">cobS</name>
    <name evidence="20" type="ORF">IBL26_05170</name>
</gene>
<dbReference type="NCBIfam" id="TIGR00317">
    <property type="entry name" value="cobS"/>
    <property type="match status" value="1"/>
</dbReference>
<evidence type="ECO:0000256" key="17">
    <source>
        <dbReference type="ARBA" id="ARBA00048623"/>
    </source>
</evidence>
<feature type="transmembrane region" description="Helical" evidence="19">
    <location>
        <begin position="206"/>
        <end position="223"/>
    </location>
</feature>
<dbReference type="GO" id="GO:0051073">
    <property type="term" value="F:adenosylcobinamide-GDP ribazoletransferase activity"/>
    <property type="evidence" value="ECO:0007669"/>
    <property type="project" value="UniProtKB-EC"/>
</dbReference>
<dbReference type="PANTHER" id="PTHR34148:SF1">
    <property type="entry name" value="ADENOSYLCOBINAMIDE-GDP RIBAZOLETRANSFERASE"/>
    <property type="match status" value="1"/>
</dbReference>
<dbReference type="EMBL" id="JACTVA010000006">
    <property type="protein sequence ID" value="MBC9206217.1"/>
    <property type="molecule type" value="Genomic_DNA"/>
</dbReference>
<evidence type="ECO:0000256" key="8">
    <source>
        <dbReference type="ARBA" id="ARBA00022573"/>
    </source>
</evidence>
<name>A0ABR7RJ81_9PROT</name>
<evidence type="ECO:0000256" key="18">
    <source>
        <dbReference type="ARBA" id="ARBA00049504"/>
    </source>
</evidence>
<dbReference type="PANTHER" id="PTHR34148">
    <property type="entry name" value="ADENOSYLCOBINAMIDE-GDP RIBAZOLETRANSFERASE"/>
    <property type="match status" value="1"/>
</dbReference>
<comment type="catalytic activity">
    <reaction evidence="17 19">
        <text>alpha-ribazole + adenosylcob(III)inamide-GDP = adenosylcob(III)alamin + GMP + H(+)</text>
        <dbReference type="Rhea" id="RHEA:16049"/>
        <dbReference type="ChEBI" id="CHEBI:10329"/>
        <dbReference type="ChEBI" id="CHEBI:15378"/>
        <dbReference type="ChEBI" id="CHEBI:18408"/>
        <dbReference type="ChEBI" id="CHEBI:58115"/>
        <dbReference type="ChEBI" id="CHEBI:60487"/>
        <dbReference type="EC" id="2.7.8.26"/>
    </reaction>
</comment>
<evidence type="ECO:0000256" key="14">
    <source>
        <dbReference type="ARBA" id="ARBA00025228"/>
    </source>
</evidence>
<keyword evidence="9 19" id="KW-0808">Transferase</keyword>
<comment type="pathway">
    <text evidence="3 19">Cofactor biosynthesis; adenosylcobalamin biosynthesis; adenosylcobalamin from cob(II)yrinate a,c-diamide: step 7/7.</text>
</comment>
<reference evidence="20 21" key="1">
    <citation type="journal article" date="2013" name="Int. J. Syst. Evol. Microbiol.">
        <title>Roseomonas aerophila sp. nov., isolated from air.</title>
        <authorList>
            <person name="Kim S.J."/>
            <person name="Weon H.Y."/>
            <person name="Ahn J.H."/>
            <person name="Hong S.B."/>
            <person name="Seok S.J."/>
            <person name="Whang K.S."/>
            <person name="Kwon S.W."/>
        </authorList>
    </citation>
    <scope>NUCLEOTIDE SEQUENCE [LARGE SCALE GENOMIC DNA]</scope>
    <source>
        <strain evidence="20 21">NBRC 108923</strain>
    </source>
</reference>
<evidence type="ECO:0000256" key="1">
    <source>
        <dbReference type="ARBA" id="ARBA00001946"/>
    </source>
</evidence>
<dbReference type="Proteomes" id="UP000626026">
    <property type="component" value="Unassembled WGS sequence"/>
</dbReference>
<keyword evidence="7 19" id="KW-1003">Cell membrane</keyword>
<evidence type="ECO:0000256" key="13">
    <source>
        <dbReference type="ARBA" id="ARBA00023136"/>
    </source>
</evidence>
<evidence type="ECO:0000256" key="15">
    <source>
        <dbReference type="ARBA" id="ARBA00032605"/>
    </source>
</evidence>
<evidence type="ECO:0000256" key="5">
    <source>
        <dbReference type="ARBA" id="ARBA00013200"/>
    </source>
</evidence>
<evidence type="ECO:0000313" key="20">
    <source>
        <dbReference type="EMBL" id="MBC9206217.1"/>
    </source>
</evidence>
<evidence type="ECO:0000256" key="16">
    <source>
        <dbReference type="ARBA" id="ARBA00032853"/>
    </source>
</evidence>
<keyword evidence="8 19" id="KW-0169">Cobalamin biosynthesis</keyword>
<comment type="similarity">
    <text evidence="4 19">Belongs to the CobS family.</text>
</comment>
<dbReference type="EC" id="2.7.8.26" evidence="5 19"/>
<evidence type="ECO:0000313" key="21">
    <source>
        <dbReference type="Proteomes" id="UP000626026"/>
    </source>
</evidence>
<protein>
    <recommendedName>
        <fullName evidence="6 19">Adenosylcobinamide-GDP ribazoletransferase</fullName>
        <ecNumber evidence="5 19">2.7.8.26</ecNumber>
    </recommendedName>
    <alternativeName>
        <fullName evidence="16 19">Cobalamin synthase</fullName>
    </alternativeName>
    <alternativeName>
        <fullName evidence="15 19">Cobalamin-5'-phosphate synthase</fullName>
    </alternativeName>
</protein>
<evidence type="ECO:0000256" key="10">
    <source>
        <dbReference type="ARBA" id="ARBA00022692"/>
    </source>
</evidence>
<dbReference type="RefSeq" id="WP_187783399.1">
    <property type="nucleotide sequence ID" value="NZ_JACTVA010000006.1"/>
</dbReference>